<dbReference type="Pfam" id="PF13707">
    <property type="entry name" value="RloB"/>
    <property type="match status" value="1"/>
</dbReference>
<accession>A0A3B0ZRL9</accession>
<evidence type="ECO:0008006" key="2">
    <source>
        <dbReference type="Google" id="ProtNLM"/>
    </source>
</evidence>
<gene>
    <name evidence="1" type="ORF">MNBD_GAMMA18-2000</name>
</gene>
<reference evidence="1" key="1">
    <citation type="submission" date="2018-06" db="EMBL/GenBank/DDBJ databases">
        <authorList>
            <person name="Zhirakovskaya E."/>
        </authorList>
    </citation>
    <scope>NUCLEOTIDE SEQUENCE</scope>
</reference>
<name>A0A3B0ZRL9_9ZZZZ</name>
<evidence type="ECO:0000313" key="1">
    <source>
        <dbReference type="EMBL" id="VAW90082.1"/>
    </source>
</evidence>
<dbReference type="InterPro" id="IPR025591">
    <property type="entry name" value="RloB"/>
</dbReference>
<proteinExistence type="predicted"/>
<organism evidence="1">
    <name type="scientific">hydrothermal vent metagenome</name>
    <dbReference type="NCBI Taxonomy" id="652676"/>
    <lineage>
        <taxon>unclassified sequences</taxon>
        <taxon>metagenomes</taxon>
        <taxon>ecological metagenomes</taxon>
    </lineage>
</organism>
<dbReference type="AlphaFoldDB" id="A0A3B0ZRL9"/>
<protein>
    <recommendedName>
        <fullName evidence="2">RloB</fullName>
    </recommendedName>
</protein>
<sequence length="191" mass="21936">MLIVCEGEKTEPHYFQELCDHYRLNSTNIEISGDCGSAPINVVERAKELYQVEKRNGIPFDRVYCVFDRDMHSTYRSALQAVKSATPKAIFFAINSVPCFEYWLLLHFVDTTKPFYGTKGSKSAGSQVLDELKRYIADYAKGDRGYFEKLIDDPLSRAIGRSKRALTSAKAKVERITPLHWFTSWWGIYRG</sequence>
<dbReference type="EMBL" id="UOFP01000307">
    <property type="protein sequence ID" value="VAW90082.1"/>
    <property type="molecule type" value="Genomic_DNA"/>
</dbReference>